<comment type="similarity">
    <text evidence="2 8">Belongs to the glycosyl hydrolase 32 family.</text>
</comment>
<evidence type="ECO:0000256" key="6">
    <source>
        <dbReference type="ARBA" id="ARBA00023295"/>
    </source>
</evidence>
<organism evidence="12 13">
    <name type="scientific">Halanaerobium saccharolyticum</name>
    <dbReference type="NCBI Taxonomy" id="43595"/>
    <lineage>
        <taxon>Bacteria</taxon>
        <taxon>Bacillati</taxon>
        <taxon>Bacillota</taxon>
        <taxon>Clostridia</taxon>
        <taxon>Halanaerobiales</taxon>
        <taxon>Halanaerobiaceae</taxon>
        <taxon>Halanaerobium</taxon>
    </lineage>
</organism>
<dbReference type="Gene3D" id="2.60.120.560">
    <property type="entry name" value="Exo-inulinase, domain 1"/>
    <property type="match status" value="1"/>
</dbReference>
<dbReference type="PANTHER" id="PTHR43101">
    <property type="entry name" value="BETA-FRUCTOSIDASE"/>
    <property type="match status" value="1"/>
</dbReference>
<dbReference type="Pfam" id="PF08244">
    <property type="entry name" value="Glyco_hydro_32C"/>
    <property type="match status" value="1"/>
</dbReference>
<comment type="function">
    <text evidence="9">Enables the bacterium to metabolize sucrose as a sole carbon source.</text>
</comment>
<evidence type="ECO:0000256" key="5">
    <source>
        <dbReference type="ARBA" id="ARBA00022801"/>
    </source>
</evidence>
<gene>
    <name evidence="12" type="ORF">C8C76_12526</name>
</gene>
<dbReference type="InterPro" id="IPR051214">
    <property type="entry name" value="GH32_Enzymes"/>
</dbReference>
<accession>A0A2T5RHR1</accession>
<dbReference type="EMBL" id="QAXS01000025">
    <property type="protein sequence ID" value="PTV96759.1"/>
    <property type="molecule type" value="Genomic_DNA"/>
</dbReference>
<comment type="caution">
    <text evidence="12">The sequence shown here is derived from an EMBL/GenBank/DDBJ whole genome shotgun (WGS) entry which is preliminary data.</text>
</comment>
<comment type="subcellular location">
    <subcellularLocation>
        <location evidence="9">Cytoplasm</location>
    </subcellularLocation>
</comment>
<feature type="domain" description="Glycosyl hydrolase family 32 N-terminal" evidence="10">
    <location>
        <begin position="32"/>
        <end position="337"/>
    </location>
</feature>
<dbReference type="InterPro" id="IPR001362">
    <property type="entry name" value="Glyco_hydro_32"/>
</dbReference>
<dbReference type="SMART" id="SM00640">
    <property type="entry name" value="Glyco_32"/>
    <property type="match status" value="1"/>
</dbReference>
<evidence type="ECO:0000256" key="7">
    <source>
        <dbReference type="ARBA" id="ARBA00033367"/>
    </source>
</evidence>
<dbReference type="InterPro" id="IPR023296">
    <property type="entry name" value="Glyco_hydro_beta-prop_sf"/>
</dbReference>
<feature type="domain" description="Glycosyl hydrolase family 32 C-terminal" evidence="11">
    <location>
        <begin position="340"/>
        <end position="487"/>
    </location>
</feature>
<dbReference type="GO" id="GO:0005737">
    <property type="term" value="C:cytoplasm"/>
    <property type="evidence" value="ECO:0007669"/>
    <property type="project" value="UniProtKB-SubCell"/>
</dbReference>
<reference evidence="12 13" key="1">
    <citation type="submission" date="2018-04" db="EMBL/GenBank/DDBJ databases">
        <title>Subsurface microbial communities from deep shales in Ohio and West Virginia, USA.</title>
        <authorList>
            <person name="Wrighton K."/>
        </authorList>
    </citation>
    <scope>NUCLEOTIDE SEQUENCE [LARGE SCALE GENOMIC DNA]</scope>
    <source>
        <strain evidence="12 13">WC1</strain>
    </source>
</reference>
<keyword evidence="9" id="KW-0119">Carbohydrate metabolism</keyword>
<keyword evidence="9" id="KW-0963">Cytoplasm</keyword>
<evidence type="ECO:0000256" key="9">
    <source>
        <dbReference type="RuleBase" id="RU365015"/>
    </source>
</evidence>
<dbReference type="EC" id="3.2.1.26" evidence="3 8"/>
<protein>
    <recommendedName>
        <fullName evidence="4 8">Sucrose-6-phosphate hydrolase</fullName>
        <ecNumber evidence="3 8">3.2.1.26</ecNumber>
    </recommendedName>
    <alternativeName>
        <fullName evidence="7 9">Invertase</fullName>
    </alternativeName>
</protein>
<dbReference type="Proteomes" id="UP000244089">
    <property type="component" value="Unassembled WGS sequence"/>
</dbReference>
<dbReference type="InterPro" id="IPR018053">
    <property type="entry name" value="Glyco_hydro_32_AS"/>
</dbReference>
<evidence type="ECO:0000259" key="11">
    <source>
        <dbReference type="Pfam" id="PF08244"/>
    </source>
</evidence>
<dbReference type="OrthoDB" id="9759709at2"/>
<dbReference type="NCBIfam" id="TIGR01322">
    <property type="entry name" value="scrB_fam"/>
    <property type="match status" value="1"/>
</dbReference>
<dbReference type="InterPro" id="IPR013148">
    <property type="entry name" value="Glyco_hydro_32_N"/>
</dbReference>
<keyword evidence="5 8" id="KW-0378">Hydrolase</keyword>
<evidence type="ECO:0000256" key="2">
    <source>
        <dbReference type="ARBA" id="ARBA00009902"/>
    </source>
</evidence>
<keyword evidence="6 8" id="KW-0326">Glycosidase</keyword>
<dbReference type="RefSeq" id="WP_108141277.1">
    <property type="nucleotide sequence ID" value="NZ_QAXS01000025.1"/>
</dbReference>
<evidence type="ECO:0000313" key="12">
    <source>
        <dbReference type="EMBL" id="PTV96759.1"/>
    </source>
</evidence>
<evidence type="ECO:0000256" key="1">
    <source>
        <dbReference type="ARBA" id="ARBA00004914"/>
    </source>
</evidence>
<dbReference type="SUPFAM" id="SSF49899">
    <property type="entry name" value="Concanavalin A-like lectins/glucanases"/>
    <property type="match status" value="1"/>
</dbReference>
<evidence type="ECO:0000259" key="10">
    <source>
        <dbReference type="Pfam" id="PF00251"/>
    </source>
</evidence>
<evidence type="ECO:0000256" key="8">
    <source>
        <dbReference type="RuleBase" id="RU362110"/>
    </source>
</evidence>
<dbReference type="Pfam" id="PF00251">
    <property type="entry name" value="Glyco_hydro_32N"/>
    <property type="match status" value="1"/>
</dbReference>
<comment type="catalytic activity">
    <reaction evidence="8">
        <text>Hydrolysis of terminal non-reducing beta-D-fructofuranoside residues in beta-D-fructofuranosides.</text>
        <dbReference type="EC" id="3.2.1.26"/>
    </reaction>
</comment>
<dbReference type="GO" id="GO:0005985">
    <property type="term" value="P:sucrose metabolic process"/>
    <property type="evidence" value="ECO:0007669"/>
    <property type="project" value="UniProtKB-UniPathway"/>
</dbReference>
<dbReference type="InterPro" id="IPR013320">
    <property type="entry name" value="ConA-like_dom_sf"/>
</dbReference>
<name>A0A2T5RHR1_9FIRM</name>
<evidence type="ECO:0000256" key="3">
    <source>
        <dbReference type="ARBA" id="ARBA00012758"/>
    </source>
</evidence>
<evidence type="ECO:0000313" key="13">
    <source>
        <dbReference type="Proteomes" id="UP000244089"/>
    </source>
</evidence>
<dbReference type="PANTHER" id="PTHR43101:SF1">
    <property type="entry name" value="BETA-FRUCTOSIDASE"/>
    <property type="match status" value="1"/>
</dbReference>
<dbReference type="Gene3D" id="2.115.10.20">
    <property type="entry name" value="Glycosyl hydrolase domain, family 43"/>
    <property type="match status" value="1"/>
</dbReference>
<dbReference type="UniPathway" id="UPA00238"/>
<comment type="pathway">
    <text evidence="1 9">Glycan biosynthesis; sucrose metabolism.</text>
</comment>
<dbReference type="PROSITE" id="PS00609">
    <property type="entry name" value="GLYCOSYL_HYDROL_F32"/>
    <property type="match status" value="1"/>
</dbReference>
<proteinExistence type="inferred from homology"/>
<sequence length="490" mass="55953">MKSEDQLIKKAEQAVRSKKEKVESDYYRLNYHIMPPAGLLNDPNGFIQFDGDYHLFYQFYPFDTSHGAKFWAHLKSKNLVDWQELPLALAPAQSYESHGCYSGSAVDNQGTLTLIYTGNVKDENNRRETYQCLAVSKDGINFDKLGPVIENQPVGYTRHFRDPKVWKKDDDWYLVIGTQNTENKGRILLFSSKDLKDWQLLGEIADSKINGLNDIYMWECPDLFTLMGKEVLIGSPQGIKAAGDLYNNIYQSGYFVGSLNYQTGEFDQQDFAELDRGFDFYAAQTTVDKKGRRILIAWMGVPDQPENYPERANGWVHTMTLPRVLELNQDHKLIQKPAAELKKLRKEEVSYHNLKLKNEKIELDSISGDSLELIVSFNDLNASSFGVELRASEDNSQKTVITYNSKNEKLTFDKRKSGQGEAGIRSCALKNNGDLKLHFFIDTSSIELFVNDGVEVFSSRVYPDPASKKINFFAKNGSVKIKELRKWKLS</sequence>
<dbReference type="InterPro" id="IPR006232">
    <property type="entry name" value="Suc6P_hydrolase"/>
</dbReference>
<dbReference type="InterPro" id="IPR013189">
    <property type="entry name" value="Glyco_hydro_32_C"/>
</dbReference>
<evidence type="ECO:0000256" key="4">
    <source>
        <dbReference type="ARBA" id="ARBA00019623"/>
    </source>
</evidence>
<dbReference type="CDD" id="cd18623">
    <property type="entry name" value="GH32_ScrB-like"/>
    <property type="match status" value="1"/>
</dbReference>
<dbReference type="SUPFAM" id="SSF75005">
    <property type="entry name" value="Arabinanase/levansucrase/invertase"/>
    <property type="match status" value="1"/>
</dbReference>
<dbReference type="AlphaFoldDB" id="A0A2T5RHR1"/>
<dbReference type="GO" id="GO:0004564">
    <property type="term" value="F:beta-fructofuranosidase activity"/>
    <property type="evidence" value="ECO:0007669"/>
    <property type="project" value="UniProtKB-EC"/>
</dbReference>